<gene>
    <name evidence="1" type="ORF">BJA5080_07860</name>
</gene>
<sequence length="82" mass="8962">MPAPGGRILTVSPVRDHLRSVTTLRSMKSDYDPRREAEAAMKLAMAADGPERQRLIGLAIAWQQLALMHPASTPNGRKEQAA</sequence>
<protein>
    <submittedName>
        <fullName evidence="1">Uncharacterized protein</fullName>
    </submittedName>
</protein>
<name>A0A837CPK2_9BRAD</name>
<organism evidence="1 2">
    <name type="scientific">Bradyrhizobium diazoefficiens SEMIA 5080</name>
    <dbReference type="NCBI Taxonomy" id="754504"/>
    <lineage>
        <taxon>Bacteria</taxon>
        <taxon>Pseudomonadati</taxon>
        <taxon>Pseudomonadota</taxon>
        <taxon>Alphaproteobacteria</taxon>
        <taxon>Hyphomicrobiales</taxon>
        <taxon>Nitrobacteraceae</taxon>
        <taxon>Bradyrhizobium</taxon>
    </lineage>
</organism>
<proteinExistence type="predicted"/>
<comment type="caution">
    <text evidence="1">The sequence shown here is derived from an EMBL/GenBank/DDBJ whole genome shotgun (WGS) entry which is preliminary data.</text>
</comment>
<dbReference type="EMBL" id="ADOU02000004">
    <property type="protein sequence ID" value="KGJ71254.1"/>
    <property type="molecule type" value="Genomic_DNA"/>
</dbReference>
<reference evidence="1 2" key="1">
    <citation type="journal article" date="2014" name="BMC Genomics">
        <title>Comparative genomics of Bradyrhizobium japonicum CPAC 15 and Bradyrhizobium diazoefficiens CPAC 7: elite model strains for understanding symbiotic performance with soybean.</title>
        <authorList>
            <person name="Siqueira A.F."/>
            <person name="Ormeno-Orrillo E."/>
            <person name="Souza R.C."/>
            <person name="Rodrigues E.P."/>
            <person name="Almeida L.G."/>
            <person name="Barcellos F.G."/>
            <person name="Batista J.S."/>
            <person name="Nakatami A.S."/>
            <person name="Martinez-Romero E."/>
            <person name="Vasconcelos A.T."/>
            <person name="Hungria M."/>
        </authorList>
    </citation>
    <scope>NUCLEOTIDE SEQUENCE [LARGE SCALE GENOMIC DNA]</scope>
    <source>
        <strain evidence="1 2">SEMIA 5080</strain>
    </source>
</reference>
<dbReference type="Proteomes" id="UP000024900">
    <property type="component" value="Unassembled WGS sequence"/>
</dbReference>
<dbReference type="AlphaFoldDB" id="A0A837CPK2"/>
<accession>A0A837CPK2</accession>
<evidence type="ECO:0000313" key="2">
    <source>
        <dbReference type="Proteomes" id="UP000024900"/>
    </source>
</evidence>
<evidence type="ECO:0000313" key="1">
    <source>
        <dbReference type="EMBL" id="KGJ71254.1"/>
    </source>
</evidence>